<keyword evidence="3" id="KW-1185">Reference proteome</keyword>
<dbReference type="Proteomes" id="UP000323386">
    <property type="component" value="Unassembled WGS sequence"/>
</dbReference>
<evidence type="ECO:0000256" key="1">
    <source>
        <dbReference type="SAM" id="MobiDB-lite"/>
    </source>
</evidence>
<feature type="region of interest" description="Disordered" evidence="1">
    <location>
        <begin position="1"/>
        <end position="104"/>
    </location>
</feature>
<proteinExistence type="predicted"/>
<protein>
    <submittedName>
        <fullName evidence="2">Uncharacterized protein</fullName>
    </submittedName>
</protein>
<dbReference type="AlphaFoldDB" id="A0A5C3F6D6"/>
<name>A0A5C3F6D6_9BASI</name>
<organism evidence="2 3">
    <name type="scientific">Pseudozyma flocculosa</name>
    <dbReference type="NCBI Taxonomy" id="84751"/>
    <lineage>
        <taxon>Eukaryota</taxon>
        <taxon>Fungi</taxon>
        <taxon>Dikarya</taxon>
        <taxon>Basidiomycota</taxon>
        <taxon>Ustilaginomycotina</taxon>
        <taxon>Ustilaginomycetes</taxon>
        <taxon>Ustilaginales</taxon>
        <taxon>Ustilaginaceae</taxon>
        <taxon>Pseudozyma</taxon>
    </lineage>
</organism>
<reference evidence="2 3" key="1">
    <citation type="submission" date="2018-03" db="EMBL/GenBank/DDBJ databases">
        <authorList>
            <person name="Guldener U."/>
        </authorList>
    </citation>
    <scope>NUCLEOTIDE SEQUENCE [LARGE SCALE GENOMIC DNA]</scope>
    <source>
        <strain evidence="2 3">DAOM196992</strain>
    </source>
</reference>
<gene>
    <name evidence="2" type="ORF">PSFLO_05191</name>
</gene>
<evidence type="ECO:0000313" key="2">
    <source>
        <dbReference type="EMBL" id="SPO39710.1"/>
    </source>
</evidence>
<dbReference type="EMBL" id="OOIP01000015">
    <property type="protein sequence ID" value="SPO39710.1"/>
    <property type="molecule type" value="Genomic_DNA"/>
</dbReference>
<feature type="compositionally biased region" description="Low complexity" evidence="1">
    <location>
        <begin position="91"/>
        <end position="102"/>
    </location>
</feature>
<feature type="region of interest" description="Disordered" evidence="1">
    <location>
        <begin position="192"/>
        <end position="211"/>
    </location>
</feature>
<evidence type="ECO:0000313" key="3">
    <source>
        <dbReference type="Proteomes" id="UP000323386"/>
    </source>
</evidence>
<feature type="compositionally biased region" description="Gly residues" evidence="1">
    <location>
        <begin position="132"/>
        <end position="141"/>
    </location>
</feature>
<feature type="region of interest" description="Disordered" evidence="1">
    <location>
        <begin position="122"/>
        <end position="145"/>
    </location>
</feature>
<accession>A0A5C3F6D6</accession>
<sequence length="332" mass="35662">MEAPSHPCLPFEAGRQKKVRWGSIGSGVRPPGQAEGENAAGVLSGAPPLPWRRQDLLAERSSPQAGGQGSKQARGDEQASKLRRASTATARGGPVRRVWPGRDLPDSEMAWRAPAGRAFCLDGVDPKSAGPTGPGQAGQGRAGLTLACPRGRRKTQRSRPGPRAERLPRHLPAAARLRLARGLSGRCKQAVELSSAHQPTKTGMHEPRAQRRGRGLAWPGLSGLSSIVVAATNSPNVFAADKRHVHRETYGSMPASTLIEPARVCVHTAVSWTRWKKPRCAAPRRHTEHVVHTLSLIAWWSARCSPALGLACYVPERDRPGTGRKHRGPAFG</sequence>